<protein>
    <submittedName>
        <fullName evidence="2">Uncharacterized protein</fullName>
    </submittedName>
</protein>
<reference evidence="2 3" key="1">
    <citation type="submission" date="2016-06" db="EMBL/GenBank/DDBJ databases">
        <title>Comparative genomics of the ectomycorrhizal sister species Rhizopogon vinicolor and Rhizopogon vesiculosus (Basidiomycota: Boletales) reveals a divergence of the mating type B locus.</title>
        <authorList>
            <consortium name="DOE Joint Genome Institute"/>
            <person name="Mujic A.B."/>
            <person name="Kuo A."/>
            <person name="Tritt A."/>
            <person name="Lipzen A."/>
            <person name="Chen C."/>
            <person name="Johnson J."/>
            <person name="Sharma A."/>
            <person name="Barry K."/>
            <person name="Grigoriev I.V."/>
            <person name="Spatafora J.W."/>
        </authorList>
    </citation>
    <scope>NUCLEOTIDE SEQUENCE [LARGE SCALE GENOMIC DNA]</scope>
    <source>
        <strain evidence="2 3">AM-OR11-026</strain>
    </source>
</reference>
<gene>
    <name evidence="2" type="ORF">K503DRAFT_688805</name>
</gene>
<feature type="non-terminal residue" evidence="2">
    <location>
        <position position="1"/>
    </location>
</feature>
<dbReference type="AlphaFoldDB" id="A0A1B7N4P0"/>
<proteinExistence type="predicted"/>
<name>A0A1B7N4P0_9AGAM</name>
<dbReference type="Proteomes" id="UP000092154">
    <property type="component" value="Unassembled WGS sequence"/>
</dbReference>
<dbReference type="EMBL" id="KV448234">
    <property type="protein sequence ID" value="OAX39825.1"/>
    <property type="molecule type" value="Genomic_DNA"/>
</dbReference>
<feature type="compositionally biased region" description="Basic residues" evidence="1">
    <location>
        <begin position="8"/>
        <end position="23"/>
    </location>
</feature>
<evidence type="ECO:0000313" key="3">
    <source>
        <dbReference type="Proteomes" id="UP000092154"/>
    </source>
</evidence>
<sequence length="62" mass="6959">INEVSTNKRTHGRHYGRSTKGKRMHKNQLFVRECRISLEALLTLDGIVACTAIEGSMTKDVS</sequence>
<dbReference type="InParanoid" id="A0A1B7N4P0"/>
<evidence type="ECO:0000313" key="2">
    <source>
        <dbReference type="EMBL" id="OAX39825.1"/>
    </source>
</evidence>
<dbReference type="STRING" id="1314800.A0A1B7N4P0"/>
<keyword evidence="3" id="KW-1185">Reference proteome</keyword>
<feature type="region of interest" description="Disordered" evidence="1">
    <location>
        <begin position="1"/>
        <end position="23"/>
    </location>
</feature>
<accession>A0A1B7N4P0</accession>
<organism evidence="2 3">
    <name type="scientific">Rhizopogon vinicolor AM-OR11-026</name>
    <dbReference type="NCBI Taxonomy" id="1314800"/>
    <lineage>
        <taxon>Eukaryota</taxon>
        <taxon>Fungi</taxon>
        <taxon>Dikarya</taxon>
        <taxon>Basidiomycota</taxon>
        <taxon>Agaricomycotina</taxon>
        <taxon>Agaricomycetes</taxon>
        <taxon>Agaricomycetidae</taxon>
        <taxon>Boletales</taxon>
        <taxon>Suillineae</taxon>
        <taxon>Rhizopogonaceae</taxon>
        <taxon>Rhizopogon</taxon>
    </lineage>
</organism>
<dbReference type="OrthoDB" id="2994945at2759"/>
<evidence type="ECO:0000256" key="1">
    <source>
        <dbReference type="SAM" id="MobiDB-lite"/>
    </source>
</evidence>